<feature type="compositionally biased region" description="Acidic residues" evidence="18">
    <location>
        <begin position="453"/>
        <end position="478"/>
    </location>
</feature>
<feature type="compositionally biased region" description="Polar residues" evidence="18">
    <location>
        <begin position="251"/>
        <end position="265"/>
    </location>
</feature>
<dbReference type="PANTHER" id="PTHR16088">
    <property type="entry name" value="YY1 ASSOCIATED PROTEIN-RELATED"/>
    <property type="match status" value="1"/>
</dbReference>
<feature type="compositionally biased region" description="Basic residues" evidence="18">
    <location>
        <begin position="1494"/>
        <end position="1504"/>
    </location>
</feature>
<name>A0AAN9CPS3_9TELE</name>
<keyword evidence="5" id="KW-0678">Repressor</keyword>
<feature type="compositionally biased region" description="Basic and acidic residues" evidence="18">
    <location>
        <begin position="1505"/>
        <end position="1527"/>
    </location>
</feature>
<feature type="region of interest" description="Disordered" evidence="18">
    <location>
        <begin position="1618"/>
        <end position="1637"/>
    </location>
</feature>
<sequence>MDQTRKRRLNNRRTGLSHCKVARVEEPGEVPGSRDVTDTTGSCRNVNTIRSSSPQSDSASQEQHAACTQKPEDDAVKTLSMAFDKEQCGTRALGRKKGLRRKRDTVGEVETQQKEVEDEIQPEVEIDQELDRELENKSRQHNLTSANVRSIIHEVITNEHVVAMMKAAISDTEPIPVFEPKMTRSKLKEVVEKGVVIPAWNISPIKKASEKGPQFVDIPLEDEDSSDEEYRPDEEDEDETAEETLLESDFENSSSPRGSRGNLNRSHSEHEEDGASSSRLSLSRSRHLTVAVTPMGPPPPPPAPSRAPPDCSFLEKLHAVDEELAIGPDCIETFQSITTANGEESLISFRTRSKRPLRDVPMGQLEAELHAPDITPDMYEFGSAPEDREWTHWLQGLMISDMENEEEGDDEDDPEYNFLAEIDEPDVEDYRNDKAVRITKKEVNDLMEELFETFQDDVGGQEEDGLEEEEEKEEEESPLQEPPGSLENIQYEDPLADVLKQRYRTVREQLAAVRKRKALLKSKGVSGPPVCPQHPSIPITSMTLNTAQKLQLQQQIQQHVQLLTQLNMLSSSVKGLETEASTSRQFLLELQMFAQRGEQTCGPAEHGFTSIFKSCNLQGAISLLEELDQPPKGDPTVPRPSFPGCQFPAPLAWLMATRPVFLYPELLPSIQLRLSRFKGQFTSAENCLVVLGHKHLRTTLHPLQMTCRYLLAARSVVSLKSHIRDACHKPFPNVIKTYFLEGKCPSMPLACKRVSPCEQRPPVEREKSLMPDWLSKNLKCIYEHVKAFNQPSGNSQTTESQGPGPDCSFTPGMCYPPSLPEDLAKTLVPSMQGPCKKKKNKTTKSIKPLKPPLLAEKLEVVLNQFPTLLPKAVTVSSPSLSQPPLLAPVLSSKPNLCLSGNKSMKRPVERGIILSSLSNVSPVGRNQGGAVVTLLTAPVAPELRAVPVKNAVETPMGVSDSPKRSQVGATQGGVIITLPAAMTPELNSCPSGHITVNPTAQIITSNTEPATPRGSNLIITLQPPPVPNTLICPTPIIKTNAPLSKDHISQRCGTLLKLIPRDSGGLAQVYKKPLNRFLLLPPGYAFASSSFSLQTLKHSSALNSTEVTHSTQKRTPDNFHSADGPLRGPSQMSSIQECLQETALAEEELNIDDGVENEVEEYGEKDSRELFLTLSESSGSPTPSIDGEDADMEMDLGRGEKLEEQKAKERQGTSRQTAEEETGGADNVSDIPFVSKLQETVEKFSHLATKTRSENEGIPDDVKLNHQPSGAHRTHTEETPFVLHNGAPDDDPYRDAKDVAFAQAYLEKVYEVLQMVPGKVDEFLRVLSEFEKDPESRTSLELLTRLKPVLSDWPELLQDFAAFLHPDQARECGMLAEQQAFERSRRFLRQLECTFGEQSALYRKVVHILQRGPSQDLADFKEIKTQIALLFHDHTDLLEEFWDFFKQLYPQVQDEDHADNVSNVETNQGLEESQSYQPIRIAVPDRKVKPVKTAIKHRRKRDKHAQKAEIKKNKAKKNSAEMEKKAVEASSVDSQQSLSNATGSSVCAKNISRTPNGKKVVLWTREADHVILTTCQRRGAKPATFNAIAAQLGNKTANEVFERFQDLIKLFRKSSKLHHTNQSDTELQSGTTEDEPD</sequence>
<dbReference type="Pfam" id="PF21227">
    <property type="entry name" value="Myb_DNA-binding_7"/>
    <property type="match status" value="1"/>
</dbReference>
<proteinExistence type="predicted"/>
<evidence type="ECO:0000313" key="19">
    <source>
        <dbReference type="EMBL" id="KAK7138950.1"/>
    </source>
</evidence>
<comment type="caution">
    <text evidence="19">The sequence shown here is derived from an EMBL/GenBank/DDBJ whole genome shotgun (WGS) entry which is preliminary data.</text>
</comment>
<feature type="region of interest" description="Disordered" evidence="18">
    <location>
        <begin position="212"/>
        <end position="284"/>
    </location>
</feature>
<dbReference type="GO" id="GO:0003712">
    <property type="term" value="F:transcription coregulator activity"/>
    <property type="evidence" value="ECO:0007669"/>
    <property type="project" value="TreeGrafter"/>
</dbReference>
<keyword evidence="10" id="KW-0496">Mitochondrion</keyword>
<dbReference type="CDD" id="cd12202">
    <property type="entry name" value="CASP8AP2"/>
    <property type="match status" value="1"/>
</dbReference>
<keyword evidence="12" id="KW-0804">Transcription</keyword>
<dbReference type="PROSITE" id="PS51477">
    <property type="entry name" value="PAH"/>
    <property type="match status" value="2"/>
</dbReference>
<dbReference type="InterPro" id="IPR009057">
    <property type="entry name" value="Homeodomain-like_sf"/>
</dbReference>
<evidence type="ECO:0000256" key="15">
    <source>
        <dbReference type="ARBA" id="ARBA00069865"/>
    </source>
</evidence>
<accession>A0AAN9CPS3</accession>
<feature type="compositionally biased region" description="Basic residues" evidence="18">
    <location>
        <begin position="1"/>
        <end position="11"/>
    </location>
</feature>
<evidence type="ECO:0000256" key="8">
    <source>
        <dbReference type="ARBA" id="ARBA00022990"/>
    </source>
</evidence>
<evidence type="ECO:0000256" key="13">
    <source>
        <dbReference type="ARBA" id="ARBA00023242"/>
    </source>
</evidence>
<keyword evidence="11" id="KW-0010">Activator</keyword>
<keyword evidence="9" id="KW-0805">Transcription regulation</keyword>
<evidence type="ECO:0000256" key="1">
    <source>
        <dbReference type="ARBA" id="ARBA00004173"/>
    </source>
</evidence>
<keyword evidence="6" id="KW-0597">Phosphoprotein</keyword>
<evidence type="ECO:0000256" key="18">
    <source>
        <dbReference type="SAM" id="MobiDB-lite"/>
    </source>
</evidence>
<dbReference type="SUPFAM" id="SSF46689">
    <property type="entry name" value="Homeodomain-like"/>
    <property type="match status" value="1"/>
</dbReference>
<evidence type="ECO:0000256" key="12">
    <source>
        <dbReference type="ARBA" id="ARBA00023163"/>
    </source>
</evidence>
<reference evidence="19 20" key="1">
    <citation type="submission" date="2024-02" db="EMBL/GenBank/DDBJ databases">
        <title>Chromosome-level genome assembly of the Eurasian Minnow (Phoxinus phoxinus).</title>
        <authorList>
            <person name="Oriowo T.O."/>
            <person name="Martin S."/>
            <person name="Stange M."/>
            <person name="Chrysostomakis Y."/>
            <person name="Brown T."/>
            <person name="Winkler S."/>
            <person name="Kukowka S."/>
            <person name="Myers E.W."/>
            <person name="Bohne A."/>
        </authorList>
    </citation>
    <scope>NUCLEOTIDE SEQUENCE [LARGE SCALE GENOMIC DNA]</scope>
    <source>
        <strain evidence="19">ZFMK-TIS-60720</strain>
        <tissue evidence="19">Whole Organism</tissue>
    </source>
</reference>
<evidence type="ECO:0000256" key="3">
    <source>
        <dbReference type="ARBA" id="ARBA00004496"/>
    </source>
</evidence>
<keyword evidence="13 17" id="KW-0539">Nucleus</keyword>
<dbReference type="Pfam" id="PF02671">
    <property type="entry name" value="PAH"/>
    <property type="match status" value="2"/>
</dbReference>
<evidence type="ECO:0000256" key="5">
    <source>
        <dbReference type="ARBA" id="ARBA00022491"/>
    </source>
</evidence>
<feature type="compositionally biased region" description="Low complexity" evidence="18">
    <location>
        <begin position="51"/>
        <end position="63"/>
    </location>
</feature>
<dbReference type="Gene3D" id="1.20.1160.11">
    <property type="entry name" value="Paired amphipathic helix"/>
    <property type="match status" value="2"/>
</dbReference>
<dbReference type="FunFam" id="1.20.1160.11:FF:000006">
    <property type="entry name" value="GON-4-like protein isoform X1"/>
    <property type="match status" value="1"/>
</dbReference>
<feature type="region of interest" description="Disordered" evidence="18">
    <location>
        <begin position="290"/>
        <end position="309"/>
    </location>
</feature>
<evidence type="ECO:0000256" key="7">
    <source>
        <dbReference type="ARBA" id="ARBA00022703"/>
    </source>
</evidence>
<feature type="region of interest" description="Disordered" evidence="18">
    <location>
        <begin position="1202"/>
        <end position="1231"/>
    </location>
</feature>
<dbReference type="GO" id="GO:0016605">
    <property type="term" value="C:PML body"/>
    <property type="evidence" value="ECO:0007669"/>
    <property type="project" value="UniProtKB-SubCell"/>
</dbReference>
<dbReference type="FunFam" id="1.10.10.60:FF:000265">
    <property type="entry name" value="CASP8-associated protein 2 isoform X1"/>
    <property type="match status" value="1"/>
</dbReference>
<feature type="compositionally biased region" description="Polar residues" evidence="18">
    <location>
        <begin position="1620"/>
        <end position="1631"/>
    </location>
</feature>
<evidence type="ECO:0000256" key="2">
    <source>
        <dbReference type="ARBA" id="ARBA00004322"/>
    </source>
</evidence>
<feature type="compositionally biased region" description="Basic and acidic residues" evidence="18">
    <location>
        <begin position="1202"/>
        <end position="1212"/>
    </location>
</feature>
<dbReference type="InterPro" id="IPR049257">
    <property type="entry name" value="Gon4l/CASP8AP2_myb-like"/>
</dbReference>
<comment type="subcellular location">
    <subcellularLocation>
        <location evidence="3">Cytoplasm</location>
    </subcellularLocation>
    <subcellularLocation>
        <location evidence="1">Mitochondrion</location>
    </subcellularLocation>
    <subcellularLocation>
        <location evidence="2">Nucleus</location>
        <location evidence="2">PML body</location>
    </subcellularLocation>
</comment>
<protein>
    <recommendedName>
        <fullName evidence="15">CASP8-associated protein 2</fullName>
    </recommendedName>
    <alternativeName>
        <fullName evidence="16">FLICE-associated huge protein</fullName>
    </alternativeName>
</protein>
<evidence type="ECO:0000313" key="20">
    <source>
        <dbReference type="Proteomes" id="UP001364617"/>
    </source>
</evidence>
<dbReference type="SUPFAM" id="SSF47762">
    <property type="entry name" value="PAH2 domain"/>
    <property type="match status" value="2"/>
</dbReference>
<evidence type="ECO:0000256" key="9">
    <source>
        <dbReference type="ARBA" id="ARBA00023015"/>
    </source>
</evidence>
<evidence type="ECO:0000256" key="4">
    <source>
        <dbReference type="ARBA" id="ARBA00022490"/>
    </source>
</evidence>
<gene>
    <name evidence="19" type="ORF">R3I93_016154</name>
</gene>
<keyword evidence="4" id="KW-0963">Cytoplasm</keyword>
<dbReference type="GO" id="GO:0006355">
    <property type="term" value="P:regulation of DNA-templated transcription"/>
    <property type="evidence" value="ECO:0007669"/>
    <property type="project" value="InterPro"/>
</dbReference>
<evidence type="ECO:0000256" key="11">
    <source>
        <dbReference type="ARBA" id="ARBA00023159"/>
    </source>
</evidence>
<dbReference type="PANTHER" id="PTHR16088:SF3">
    <property type="entry name" value="GON-4-LIKE PROTEIN"/>
    <property type="match status" value="1"/>
</dbReference>
<dbReference type="EMBL" id="JAYKXH010000017">
    <property type="protein sequence ID" value="KAK7138950.1"/>
    <property type="molecule type" value="Genomic_DNA"/>
</dbReference>
<dbReference type="InterPro" id="IPR003822">
    <property type="entry name" value="PAH"/>
</dbReference>
<dbReference type="Gene3D" id="1.10.10.60">
    <property type="entry name" value="Homeodomain-like"/>
    <property type="match status" value="1"/>
</dbReference>
<dbReference type="GO" id="GO:0005739">
    <property type="term" value="C:mitochondrion"/>
    <property type="evidence" value="ECO:0007669"/>
    <property type="project" value="UniProtKB-SubCell"/>
</dbReference>
<feature type="region of interest" description="Disordered" evidence="18">
    <location>
        <begin position="453"/>
        <end position="492"/>
    </location>
</feature>
<evidence type="ECO:0000256" key="10">
    <source>
        <dbReference type="ARBA" id="ARBA00023128"/>
    </source>
</evidence>
<feature type="compositionally biased region" description="Pro residues" evidence="18">
    <location>
        <begin position="295"/>
        <end position="307"/>
    </location>
</feature>
<keyword evidence="8" id="KW-0007">Acetylation</keyword>
<evidence type="ECO:0000256" key="14">
    <source>
        <dbReference type="ARBA" id="ARBA00023306"/>
    </source>
</evidence>
<keyword evidence="7" id="KW-0053">Apoptosis</keyword>
<feature type="compositionally biased region" description="Polar residues" evidence="18">
    <location>
        <begin position="38"/>
        <end position="50"/>
    </location>
</feature>
<evidence type="ECO:0000256" key="6">
    <source>
        <dbReference type="ARBA" id="ARBA00022553"/>
    </source>
</evidence>
<feature type="compositionally biased region" description="Polar residues" evidence="18">
    <location>
        <begin position="1531"/>
        <end position="1551"/>
    </location>
</feature>
<feature type="region of interest" description="Disordered" evidence="18">
    <location>
        <begin position="1488"/>
        <end position="1551"/>
    </location>
</feature>
<evidence type="ECO:0000256" key="16">
    <source>
        <dbReference type="ARBA" id="ARBA00078515"/>
    </source>
</evidence>
<feature type="region of interest" description="Disordered" evidence="18">
    <location>
        <begin position="1"/>
        <end position="71"/>
    </location>
</feature>
<feature type="region of interest" description="Disordered" evidence="18">
    <location>
        <begin position="1104"/>
        <end position="1135"/>
    </location>
</feature>
<dbReference type="InterPro" id="IPR036600">
    <property type="entry name" value="PAH_sf"/>
</dbReference>
<dbReference type="GO" id="GO:0008625">
    <property type="term" value="P:extrinsic apoptotic signaling pathway via death domain receptors"/>
    <property type="evidence" value="ECO:0007669"/>
    <property type="project" value="UniProtKB-ARBA"/>
</dbReference>
<keyword evidence="20" id="KW-1185">Reference proteome</keyword>
<feature type="compositionally biased region" description="Acidic residues" evidence="18">
    <location>
        <begin position="219"/>
        <end position="250"/>
    </location>
</feature>
<evidence type="ECO:0000256" key="17">
    <source>
        <dbReference type="PROSITE-ProRule" id="PRU00810"/>
    </source>
</evidence>
<dbReference type="Proteomes" id="UP001364617">
    <property type="component" value="Unassembled WGS sequence"/>
</dbReference>
<organism evidence="19 20">
    <name type="scientific">Phoxinus phoxinus</name>
    <name type="common">Eurasian minnow</name>
    <dbReference type="NCBI Taxonomy" id="58324"/>
    <lineage>
        <taxon>Eukaryota</taxon>
        <taxon>Metazoa</taxon>
        <taxon>Chordata</taxon>
        <taxon>Craniata</taxon>
        <taxon>Vertebrata</taxon>
        <taxon>Euteleostomi</taxon>
        <taxon>Actinopterygii</taxon>
        <taxon>Neopterygii</taxon>
        <taxon>Teleostei</taxon>
        <taxon>Ostariophysi</taxon>
        <taxon>Cypriniformes</taxon>
        <taxon>Leuciscidae</taxon>
        <taxon>Phoxininae</taxon>
        <taxon>Phoxinus</taxon>
    </lineage>
</organism>
<keyword evidence="14" id="KW-0131">Cell cycle</keyword>
<dbReference type="InterPro" id="IPR052435">
    <property type="entry name" value="YY1-Transcr_Regul"/>
</dbReference>